<keyword evidence="8 17" id="KW-1133">Transmembrane helix</keyword>
<dbReference type="PIRSF" id="PIRSF015596">
    <property type="entry name" value="5_alpha-SR2"/>
    <property type="match status" value="1"/>
</dbReference>
<dbReference type="Proteomes" id="UP000544222">
    <property type="component" value="Unassembled WGS sequence"/>
</dbReference>
<evidence type="ECO:0000256" key="10">
    <source>
        <dbReference type="ARBA" id="ARBA00023098"/>
    </source>
</evidence>
<dbReference type="RefSeq" id="WP_183412972.1">
    <property type="nucleotide sequence ID" value="NZ_JACHYB010000001.1"/>
</dbReference>
<dbReference type="GO" id="GO:0006694">
    <property type="term" value="P:steroid biosynthetic process"/>
    <property type="evidence" value="ECO:0007669"/>
    <property type="project" value="TreeGrafter"/>
</dbReference>
<feature type="transmembrane region" description="Helical" evidence="17">
    <location>
        <begin position="140"/>
        <end position="161"/>
    </location>
</feature>
<evidence type="ECO:0000313" key="20">
    <source>
        <dbReference type="Proteomes" id="UP000544222"/>
    </source>
</evidence>
<accession>A0A7W5H220</accession>
<keyword evidence="5" id="KW-0256">Endoplasmic reticulum</keyword>
<evidence type="ECO:0000256" key="16">
    <source>
        <dbReference type="ARBA" id="ARBA00049166"/>
    </source>
</evidence>
<comment type="subcellular location">
    <subcellularLocation>
        <location evidence="1">Endoplasmic reticulum membrane</location>
        <topology evidence="1">Multi-pass membrane protein</topology>
    </subcellularLocation>
    <subcellularLocation>
        <location evidence="2">Microsome membrane</location>
    </subcellularLocation>
</comment>
<organism evidence="19 20">
    <name type="scientific">Microbacter margulisiae</name>
    <dbReference type="NCBI Taxonomy" id="1350067"/>
    <lineage>
        <taxon>Bacteria</taxon>
        <taxon>Pseudomonadati</taxon>
        <taxon>Bacteroidota</taxon>
        <taxon>Bacteroidia</taxon>
        <taxon>Bacteroidales</taxon>
        <taxon>Porphyromonadaceae</taxon>
        <taxon>Microbacter</taxon>
    </lineage>
</organism>
<evidence type="ECO:0000256" key="3">
    <source>
        <dbReference type="ARBA" id="ARBA00022692"/>
    </source>
</evidence>
<dbReference type="Pfam" id="PF02544">
    <property type="entry name" value="Steroid_dh"/>
    <property type="match status" value="1"/>
</dbReference>
<evidence type="ECO:0000256" key="4">
    <source>
        <dbReference type="ARBA" id="ARBA00022782"/>
    </source>
</evidence>
<evidence type="ECO:0000259" key="18">
    <source>
        <dbReference type="Pfam" id="PF02544"/>
    </source>
</evidence>
<evidence type="ECO:0000313" key="19">
    <source>
        <dbReference type="EMBL" id="MBB3187174.1"/>
    </source>
</evidence>
<gene>
    <name evidence="19" type="ORF">FHX64_001337</name>
</gene>
<evidence type="ECO:0000256" key="2">
    <source>
        <dbReference type="ARBA" id="ARBA00004524"/>
    </source>
</evidence>
<dbReference type="PANTHER" id="PTHR10556">
    <property type="entry name" value="3-OXO-5-ALPHA-STEROID 4-DEHYDROGENASE"/>
    <property type="match status" value="1"/>
</dbReference>
<evidence type="ECO:0000256" key="11">
    <source>
        <dbReference type="ARBA" id="ARBA00023136"/>
    </source>
</evidence>
<proteinExistence type="predicted"/>
<name>A0A7W5H220_9PORP</name>
<keyword evidence="11 17" id="KW-0472">Membrane</keyword>
<protein>
    <recommendedName>
        <fullName evidence="13">3-oxo-5-alpha-steroid 4-dehydrogenase 1</fullName>
    </recommendedName>
    <alternativeName>
        <fullName evidence="14">SR type 1</fullName>
    </alternativeName>
    <alternativeName>
        <fullName evidence="15">Steroid 5-alpha-reductase 1</fullName>
    </alternativeName>
</protein>
<keyword evidence="10" id="KW-0443">Lipid metabolism</keyword>
<keyword evidence="9" id="KW-0560">Oxidoreductase</keyword>
<keyword evidence="7" id="KW-0521">NADP</keyword>
<dbReference type="GO" id="GO:0016020">
    <property type="term" value="C:membrane"/>
    <property type="evidence" value="ECO:0007669"/>
    <property type="project" value="InterPro"/>
</dbReference>
<feature type="transmembrane region" description="Helical" evidence="17">
    <location>
        <begin position="47"/>
        <end position="68"/>
    </location>
</feature>
<evidence type="ECO:0000256" key="6">
    <source>
        <dbReference type="ARBA" id="ARBA00022848"/>
    </source>
</evidence>
<feature type="domain" description="3-oxo-5-alpha-steroid 4-dehydrogenase C-terminal" evidence="18">
    <location>
        <begin position="103"/>
        <end position="254"/>
    </location>
</feature>
<evidence type="ECO:0000256" key="5">
    <source>
        <dbReference type="ARBA" id="ARBA00022824"/>
    </source>
</evidence>
<dbReference type="InterPro" id="IPR016636">
    <property type="entry name" value="3-oxo-5-alpha-steroid_4-DH"/>
</dbReference>
<evidence type="ECO:0000256" key="13">
    <source>
        <dbReference type="ARBA" id="ARBA00039428"/>
    </source>
</evidence>
<evidence type="ECO:0000256" key="1">
    <source>
        <dbReference type="ARBA" id="ARBA00004477"/>
    </source>
</evidence>
<feature type="transmembrane region" description="Helical" evidence="17">
    <location>
        <begin position="6"/>
        <end position="27"/>
    </location>
</feature>
<keyword evidence="4" id="KW-0221">Differentiation</keyword>
<comment type="catalytic activity">
    <reaction evidence="16">
        <text>androst-4-ene-3,17-dione + NADPH + H(+) = 5alpha-androstan-3,17-dione + NADP(+)</text>
        <dbReference type="Rhea" id="RHEA:50816"/>
        <dbReference type="ChEBI" id="CHEBI:15378"/>
        <dbReference type="ChEBI" id="CHEBI:15994"/>
        <dbReference type="ChEBI" id="CHEBI:16422"/>
        <dbReference type="ChEBI" id="CHEBI:57783"/>
        <dbReference type="ChEBI" id="CHEBI:58349"/>
    </reaction>
    <physiologicalReaction direction="left-to-right" evidence="16">
        <dbReference type="Rhea" id="RHEA:50817"/>
    </physiologicalReaction>
</comment>
<dbReference type="InterPro" id="IPR039357">
    <property type="entry name" value="SRD5A/TECR"/>
</dbReference>
<comment type="function">
    <text evidence="12">Converts testosterone into 5-alpha-dihydrotestosterone and progesterone or corticosterone into their corresponding 5-alpha-3-oxosteroids. It plays a central role in sexual differentiation and androgen physiology.</text>
</comment>
<dbReference type="EMBL" id="JACHYB010000001">
    <property type="protein sequence ID" value="MBB3187174.1"/>
    <property type="molecule type" value="Genomic_DNA"/>
</dbReference>
<evidence type="ECO:0000256" key="14">
    <source>
        <dbReference type="ARBA" id="ARBA00041664"/>
    </source>
</evidence>
<evidence type="ECO:0000256" key="7">
    <source>
        <dbReference type="ARBA" id="ARBA00022857"/>
    </source>
</evidence>
<dbReference type="AlphaFoldDB" id="A0A7W5H220"/>
<comment type="caution">
    <text evidence="19">The sequence shown here is derived from an EMBL/GenBank/DDBJ whole genome shotgun (WGS) entry which is preliminary data.</text>
</comment>
<evidence type="ECO:0000256" key="12">
    <source>
        <dbReference type="ARBA" id="ARBA00037789"/>
    </source>
</evidence>
<dbReference type="GO" id="GO:0003865">
    <property type="term" value="F:3-oxo-5-alpha-steroid 4-dehydrogenase activity"/>
    <property type="evidence" value="ECO:0007669"/>
    <property type="project" value="InterPro"/>
</dbReference>
<keyword evidence="20" id="KW-1185">Reference proteome</keyword>
<evidence type="ECO:0000256" key="9">
    <source>
        <dbReference type="ARBA" id="ARBA00023002"/>
    </source>
</evidence>
<evidence type="ECO:0000256" key="17">
    <source>
        <dbReference type="SAM" id="Phobius"/>
    </source>
</evidence>
<dbReference type="InterPro" id="IPR001104">
    <property type="entry name" value="3-oxo-5_a-steroid_4-DH_C"/>
</dbReference>
<keyword evidence="3 17" id="KW-0812">Transmembrane</keyword>
<keyword evidence="6" id="KW-0492">Microsome</keyword>
<dbReference type="Gene3D" id="1.20.120.1630">
    <property type="match status" value="1"/>
</dbReference>
<dbReference type="FunFam" id="1.20.120.1630:FF:000014">
    <property type="entry name" value="Steroid 5-alpha reductase, putative"/>
    <property type="match status" value="1"/>
</dbReference>
<feature type="transmembrane region" description="Helical" evidence="17">
    <location>
        <begin position="107"/>
        <end position="128"/>
    </location>
</feature>
<evidence type="ECO:0000256" key="8">
    <source>
        <dbReference type="ARBA" id="ARBA00022989"/>
    </source>
</evidence>
<dbReference type="GO" id="GO:0030154">
    <property type="term" value="P:cell differentiation"/>
    <property type="evidence" value="ECO:0007669"/>
    <property type="project" value="UniProtKB-KW"/>
</dbReference>
<sequence>MTLETLRIIAFIWIAMAVIVHITLFYVTAPFGRHTTDKWGWTVNNKLAWVVMEFPSLFVMVYFLLAGSNSMQPFVWLLFALWIIHYINRSLIYPFRIRKTPRKMPVIIMLSAIFFNIINAGLNGYYLASLAPVQHYNATWLGTPHFLIGIILFLTGIFINWKADNILIHLRKPGETEYKIPQGWLFDFVSSPNLLGEIIEWTGFALMAWNLPAFTFMIWTWANLIPRARNHHEWYLLHFPNYPRNRKIILPFMY</sequence>
<evidence type="ECO:0000256" key="15">
    <source>
        <dbReference type="ARBA" id="ARBA00042579"/>
    </source>
</evidence>
<feature type="transmembrane region" description="Helical" evidence="17">
    <location>
        <begin position="74"/>
        <end position="95"/>
    </location>
</feature>
<reference evidence="19 20" key="1">
    <citation type="submission" date="2020-08" db="EMBL/GenBank/DDBJ databases">
        <title>Genomic Encyclopedia of Type Strains, Phase IV (KMG-IV): sequencing the most valuable type-strain genomes for metagenomic binning, comparative biology and taxonomic classification.</title>
        <authorList>
            <person name="Goeker M."/>
        </authorList>
    </citation>
    <scope>NUCLEOTIDE SEQUENCE [LARGE SCALE GENOMIC DNA]</scope>
    <source>
        <strain evidence="19 20">DSM 27471</strain>
    </source>
</reference>
<dbReference type="PROSITE" id="PS50244">
    <property type="entry name" value="S5A_REDUCTASE"/>
    <property type="match status" value="1"/>
</dbReference>
<dbReference type="PANTHER" id="PTHR10556:SF57">
    <property type="entry name" value="3-OXO-5-ALPHA-STEROID 4-DEHYDROGENASE 1"/>
    <property type="match status" value="1"/>
</dbReference>